<dbReference type="CDD" id="cd01129">
    <property type="entry name" value="PulE-GspE-like"/>
    <property type="match status" value="1"/>
</dbReference>
<dbReference type="InterPro" id="IPR001482">
    <property type="entry name" value="T2SS/T4SS_dom"/>
</dbReference>
<name>A0A2C6MA19_9FIRM</name>
<keyword evidence="6" id="KW-1185">Reference proteome</keyword>
<dbReference type="FunFam" id="3.40.50.300:FF:000398">
    <property type="entry name" value="Type IV pilus assembly ATPase PilB"/>
    <property type="match status" value="1"/>
</dbReference>
<dbReference type="InterPro" id="IPR037257">
    <property type="entry name" value="T2SS_E_N_sf"/>
</dbReference>
<accession>A0A2C6MA19</accession>
<dbReference type="Pfam" id="PF00437">
    <property type="entry name" value="T2SSE"/>
    <property type="match status" value="1"/>
</dbReference>
<dbReference type="PANTHER" id="PTHR30258">
    <property type="entry name" value="TYPE II SECRETION SYSTEM PROTEIN GSPE-RELATED"/>
    <property type="match status" value="1"/>
</dbReference>
<dbReference type="FunFam" id="3.30.300.160:FF:000002">
    <property type="entry name" value="Type II secretion system protein E"/>
    <property type="match status" value="1"/>
</dbReference>
<evidence type="ECO:0000256" key="3">
    <source>
        <dbReference type="ARBA" id="ARBA00022840"/>
    </source>
</evidence>
<comment type="similarity">
    <text evidence="1">Belongs to the GSP E family.</text>
</comment>
<dbReference type="Proteomes" id="UP000222564">
    <property type="component" value="Unassembled WGS sequence"/>
</dbReference>
<dbReference type="SUPFAM" id="SSF160246">
    <property type="entry name" value="EspE N-terminal domain-like"/>
    <property type="match status" value="1"/>
</dbReference>
<dbReference type="FunFam" id="3.30.450.90:FF:000001">
    <property type="entry name" value="Type II secretion system ATPase GspE"/>
    <property type="match status" value="1"/>
</dbReference>
<dbReference type="PANTHER" id="PTHR30258:SF2">
    <property type="entry name" value="COMG OPERON PROTEIN 1"/>
    <property type="match status" value="1"/>
</dbReference>
<dbReference type="GO" id="GO:0005524">
    <property type="term" value="F:ATP binding"/>
    <property type="evidence" value="ECO:0007669"/>
    <property type="project" value="UniProtKB-KW"/>
</dbReference>
<dbReference type="AlphaFoldDB" id="A0A2C6MA19"/>
<dbReference type="SUPFAM" id="SSF52540">
    <property type="entry name" value="P-loop containing nucleoside triphosphate hydrolases"/>
    <property type="match status" value="1"/>
</dbReference>
<evidence type="ECO:0000313" key="6">
    <source>
        <dbReference type="Proteomes" id="UP000222564"/>
    </source>
</evidence>
<dbReference type="PROSITE" id="PS00662">
    <property type="entry name" value="T2SP_E"/>
    <property type="match status" value="1"/>
</dbReference>
<keyword evidence="3" id="KW-0067">ATP-binding</keyword>
<evidence type="ECO:0000313" key="5">
    <source>
        <dbReference type="EMBL" id="PHJ36828.1"/>
    </source>
</evidence>
<dbReference type="SMART" id="SM00382">
    <property type="entry name" value="AAA"/>
    <property type="match status" value="1"/>
</dbReference>
<reference evidence="5 6" key="1">
    <citation type="submission" date="2013-09" db="EMBL/GenBank/DDBJ databases">
        <title>Biodegradation of hydrocarbons in the deep terrestrial subsurface : characterization of a microbial consortium composed of two Desulfotomaculum species originating from a deep geological formation.</title>
        <authorList>
            <person name="Aullo T."/>
            <person name="Berlendis S."/>
            <person name="Lascourreges J.-F."/>
            <person name="Dessort D."/>
            <person name="Saint-Laurent S."/>
            <person name="Schraauwers B."/>
            <person name="Mas J."/>
            <person name="Magot M."/>
            <person name="Ranchou-Peyruse A."/>
        </authorList>
    </citation>
    <scope>NUCLEOTIDE SEQUENCE [LARGE SCALE GENOMIC DNA]</scope>
    <source>
        <strain evidence="5 6">Bs107</strain>
    </source>
</reference>
<keyword evidence="2" id="KW-0547">Nucleotide-binding</keyword>
<dbReference type="GO" id="GO:0005886">
    <property type="term" value="C:plasma membrane"/>
    <property type="evidence" value="ECO:0007669"/>
    <property type="project" value="TreeGrafter"/>
</dbReference>
<feature type="domain" description="Bacterial type II secretion system protein E" evidence="4">
    <location>
        <begin position="382"/>
        <end position="396"/>
    </location>
</feature>
<dbReference type="InterPro" id="IPR027417">
    <property type="entry name" value="P-loop_NTPase"/>
</dbReference>
<dbReference type="GO" id="GO:0016887">
    <property type="term" value="F:ATP hydrolysis activity"/>
    <property type="evidence" value="ECO:0007669"/>
    <property type="project" value="TreeGrafter"/>
</dbReference>
<dbReference type="InterPro" id="IPR003593">
    <property type="entry name" value="AAA+_ATPase"/>
</dbReference>
<proteinExistence type="inferred from homology"/>
<protein>
    <submittedName>
        <fullName evidence="5">Type II secretion system protein E</fullName>
    </submittedName>
</protein>
<sequence>MGYQRFAKKRLGDLLVDSKVITEEQLKEALTAQKQTGQRLGQALVNLGFVREQDILNALEMQLGIPKISLTNRIDPALIKSLPEALIRRHRIVPVQREGNRIIVAMFDPLNVVALDDIRLATGCDVDPVIASQEEIDAAIQKVFGLSFVQDAFGSVQTGEDHPLTSQTLSFGDETGAEDSPVVRLVNTIIRQAINDKASDIHIEPLKEQVRVRFRIDGLLHESSVLPKSVLSSLVTRLKILAHLDIAEKRLPQDGRFQIRYGKNEVDLRVSTLPTVFGEKVVMRLLAKSTNILKIGQLGFDRRNLQVFSAIIRHSYGMILITGPTGSGKTTTLYAVVNELNNKERNIVTIEDPVEYVMPGVNQTQVNNKAGMTFATGLRSILRQDPDVIMIGEIRDSETATIAVKAATTGHLVLSTLHTNDASGAITRLIDMGVEPFLVASSLVGVICQRLVRVLCPDCKEAYTPAPDSPEREFLGIPAGQPVTLYRPKGCGSCNNIGYRGRSTIEEVLTISNTIRQMAKQRASEQEIKAQARCEGMITMREDGANKALQGITSVKEIMRVAFTEEENR</sequence>
<dbReference type="RefSeq" id="WP_099084128.1">
    <property type="nucleotide sequence ID" value="NZ_AWQQ01000146.1"/>
</dbReference>
<dbReference type="Gene3D" id="3.40.50.300">
    <property type="entry name" value="P-loop containing nucleotide triphosphate hydrolases"/>
    <property type="match status" value="1"/>
</dbReference>
<evidence type="ECO:0000256" key="1">
    <source>
        <dbReference type="ARBA" id="ARBA00006611"/>
    </source>
</evidence>
<gene>
    <name evidence="5" type="ORF">P378_19810</name>
</gene>
<dbReference type="InterPro" id="IPR007831">
    <property type="entry name" value="T2SS_GspE_N"/>
</dbReference>
<dbReference type="Gene3D" id="3.30.300.160">
    <property type="entry name" value="Type II secretion system, protein E, N-terminal domain"/>
    <property type="match status" value="1"/>
</dbReference>
<dbReference type="Pfam" id="PF05157">
    <property type="entry name" value="MshEN"/>
    <property type="match status" value="1"/>
</dbReference>
<comment type="caution">
    <text evidence="5">The sequence shown here is derived from an EMBL/GenBank/DDBJ whole genome shotgun (WGS) entry which is preliminary data.</text>
</comment>
<evidence type="ECO:0000256" key="2">
    <source>
        <dbReference type="ARBA" id="ARBA00022741"/>
    </source>
</evidence>
<dbReference type="OrthoDB" id="9808272at2"/>
<organism evidence="5 6">
    <name type="scientific">Desulforamulus profundi</name>
    <dbReference type="NCBI Taxonomy" id="1383067"/>
    <lineage>
        <taxon>Bacteria</taxon>
        <taxon>Bacillati</taxon>
        <taxon>Bacillota</taxon>
        <taxon>Clostridia</taxon>
        <taxon>Eubacteriales</taxon>
        <taxon>Peptococcaceae</taxon>
        <taxon>Desulforamulus</taxon>
    </lineage>
</organism>
<evidence type="ECO:0000259" key="4">
    <source>
        <dbReference type="PROSITE" id="PS00662"/>
    </source>
</evidence>
<dbReference type="EMBL" id="AWQQ01000146">
    <property type="protein sequence ID" value="PHJ36828.1"/>
    <property type="molecule type" value="Genomic_DNA"/>
</dbReference>
<dbReference type="Gene3D" id="3.30.450.90">
    <property type="match status" value="1"/>
</dbReference>
<dbReference type="Gene3D" id="1.10.40.70">
    <property type="match status" value="1"/>
</dbReference>